<proteinExistence type="predicted"/>
<keyword evidence="3" id="KW-1185">Reference proteome</keyword>
<dbReference type="SUPFAM" id="SSF51735">
    <property type="entry name" value="NAD(P)-binding Rossmann-fold domains"/>
    <property type="match status" value="1"/>
</dbReference>
<dbReference type="Gene3D" id="3.40.50.720">
    <property type="entry name" value="NAD(P)-binding Rossmann-like Domain"/>
    <property type="match status" value="1"/>
</dbReference>
<dbReference type="Proteomes" id="UP001519332">
    <property type="component" value="Unassembled WGS sequence"/>
</dbReference>
<dbReference type="InterPro" id="IPR016040">
    <property type="entry name" value="NAD(P)-bd_dom"/>
</dbReference>
<reference evidence="2 3" key="1">
    <citation type="submission" date="2021-03" db="EMBL/GenBank/DDBJ databases">
        <title>Sequencing the genomes of 1000 actinobacteria strains.</title>
        <authorList>
            <person name="Klenk H.-P."/>
        </authorList>
    </citation>
    <scope>NUCLEOTIDE SEQUENCE [LARGE SCALE GENOMIC DNA]</scope>
    <source>
        <strain evidence="2 3">DSM 46670</strain>
    </source>
</reference>
<dbReference type="InterPro" id="IPR036291">
    <property type="entry name" value="NAD(P)-bd_dom_sf"/>
</dbReference>
<sequence>MTQELLVLTPKGKTGRRVISQLQARNINVRASSRTSTPRFDWGAPTTWEEALAGVRAVYVVYFPDIAFPGAAKDIAAFTEIAIGSGVRRLVMLSGRGEKEAQHCEQVLQDSGADWTIVRAAWFSQNFSEGFLLDSVREGVIAMPGGDTPDPFVDVDDVADVVVAALTDDKHIGRLYEVTGPRMLSFADTAKEISAATGREIRHVPVTLDEYRASAVAHGIPVDFADLLTGLFAETLDGHNAYLADGVQEALGREPRDFADYAKATALTGAWDPRD</sequence>
<organism evidence="2 3">
    <name type="scientific">Kibdelosporangium banguiense</name>
    <dbReference type="NCBI Taxonomy" id="1365924"/>
    <lineage>
        <taxon>Bacteria</taxon>
        <taxon>Bacillati</taxon>
        <taxon>Actinomycetota</taxon>
        <taxon>Actinomycetes</taxon>
        <taxon>Pseudonocardiales</taxon>
        <taxon>Pseudonocardiaceae</taxon>
        <taxon>Kibdelosporangium</taxon>
    </lineage>
</organism>
<dbReference type="InterPro" id="IPR051604">
    <property type="entry name" value="Ergot_Alk_Oxidoreductase"/>
</dbReference>
<comment type="caution">
    <text evidence="2">The sequence shown here is derived from an EMBL/GenBank/DDBJ whole genome shotgun (WGS) entry which is preliminary data.</text>
</comment>
<dbReference type="PANTHER" id="PTHR43162">
    <property type="match status" value="1"/>
</dbReference>
<gene>
    <name evidence="2" type="ORF">JOF56_006396</name>
</gene>
<evidence type="ECO:0000259" key="1">
    <source>
        <dbReference type="Pfam" id="PF13460"/>
    </source>
</evidence>
<accession>A0ABS4TNM8</accession>
<dbReference type="PANTHER" id="PTHR43162:SF1">
    <property type="entry name" value="PRESTALK A DIFFERENTIATION PROTEIN A"/>
    <property type="match status" value="1"/>
</dbReference>
<dbReference type="RefSeq" id="WP_209643132.1">
    <property type="nucleotide sequence ID" value="NZ_JAGINW010000001.1"/>
</dbReference>
<evidence type="ECO:0000313" key="3">
    <source>
        <dbReference type="Proteomes" id="UP001519332"/>
    </source>
</evidence>
<feature type="domain" description="NAD(P)-binding" evidence="1">
    <location>
        <begin position="12"/>
        <end position="168"/>
    </location>
</feature>
<dbReference type="Pfam" id="PF13460">
    <property type="entry name" value="NAD_binding_10"/>
    <property type="match status" value="1"/>
</dbReference>
<dbReference type="Gene3D" id="3.90.25.10">
    <property type="entry name" value="UDP-galactose 4-epimerase, domain 1"/>
    <property type="match status" value="1"/>
</dbReference>
<protein>
    <submittedName>
        <fullName evidence="2">Uncharacterized protein YbjT (DUF2867 family)</fullName>
    </submittedName>
</protein>
<dbReference type="EMBL" id="JAGINW010000001">
    <property type="protein sequence ID" value="MBP2326011.1"/>
    <property type="molecule type" value="Genomic_DNA"/>
</dbReference>
<evidence type="ECO:0000313" key="2">
    <source>
        <dbReference type="EMBL" id="MBP2326011.1"/>
    </source>
</evidence>
<name>A0ABS4TNM8_9PSEU</name>